<dbReference type="EMBL" id="VJMF01000059">
    <property type="protein sequence ID" value="TRL31193.1"/>
    <property type="molecule type" value="Genomic_DNA"/>
</dbReference>
<dbReference type="Pfam" id="PF08352">
    <property type="entry name" value="oligo_HPY"/>
    <property type="match status" value="2"/>
</dbReference>
<dbReference type="Gene3D" id="3.40.50.300">
    <property type="entry name" value="P-loop containing nucleotide triphosphate hydrolases"/>
    <property type="match status" value="2"/>
</dbReference>
<dbReference type="InterPro" id="IPR003593">
    <property type="entry name" value="AAA+_ATPase"/>
</dbReference>
<comment type="subcellular location">
    <subcellularLocation>
        <location evidence="1">Cell inner membrane</location>
        <topology evidence="1">Peripheral membrane protein</topology>
    </subcellularLocation>
</comment>
<feature type="domain" description="ABC transporter" evidence="8">
    <location>
        <begin position="348"/>
        <end position="598"/>
    </location>
</feature>
<dbReference type="PANTHER" id="PTHR43297">
    <property type="entry name" value="OLIGOPEPTIDE TRANSPORT ATP-BINDING PROTEIN APPD"/>
    <property type="match status" value="1"/>
</dbReference>
<keyword evidence="4" id="KW-1003">Cell membrane</keyword>
<keyword evidence="6 9" id="KW-0067">ATP-binding</keyword>
<dbReference type="PROSITE" id="PS50893">
    <property type="entry name" value="ABC_TRANSPORTER_2"/>
    <property type="match status" value="2"/>
</dbReference>
<keyword evidence="3" id="KW-0813">Transport</keyword>
<dbReference type="RefSeq" id="WP_142863610.1">
    <property type="nucleotide sequence ID" value="NZ_VJMF01000059.1"/>
</dbReference>
<keyword evidence="7" id="KW-0472">Membrane</keyword>
<dbReference type="InterPro" id="IPR027417">
    <property type="entry name" value="P-loop_NTPase"/>
</dbReference>
<evidence type="ECO:0000256" key="5">
    <source>
        <dbReference type="ARBA" id="ARBA00022741"/>
    </source>
</evidence>
<dbReference type="CDD" id="cd03257">
    <property type="entry name" value="ABC_NikE_OppD_transporters"/>
    <property type="match status" value="2"/>
</dbReference>
<evidence type="ECO:0000259" key="8">
    <source>
        <dbReference type="PROSITE" id="PS50893"/>
    </source>
</evidence>
<dbReference type="SUPFAM" id="SSF52540">
    <property type="entry name" value="P-loop containing nucleoside triphosphate hydrolases"/>
    <property type="match status" value="2"/>
</dbReference>
<organism evidence="9 10">
    <name type="scientific">Methylosinus sporium</name>
    <dbReference type="NCBI Taxonomy" id="428"/>
    <lineage>
        <taxon>Bacteria</taxon>
        <taxon>Pseudomonadati</taxon>
        <taxon>Pseudomonadota</taxon>
        <taxon>Alphaproteobacteria</taxon>
        <taxon>Hyphomicrobiales</taxon>
        <taxon>Methylocystaceae</taxon>
        <taxon>Methylosinus</taxon>
    </lineage>
</organism>
<dbReference type="AlphaFoldDB" id="A0A549SNI4"/>
<evidence type="ECO:0000256" key="7">
    <source>
        <dbReference type="ARBA" id="ARBA00023136"/>
    </source>
</evidence>
<dbReference type="NCBIfam" id="TIGR01727">
    <property type="entry name" value="oligo_HPY"/>
    <property type="match status" value="2"/>
</dbReference>
<dbReference type="PROSITE" id="PS00211">
    <property type="entry name" value="ABC_TRANSPORTER_1"/>
    <property type="match status" value="2"/>
</dbReference>
<dbReference type="InterPro" id="IPR017871">
    <property type="entry name" value="ABC_transporter-like_CS"/>
</dbReference>
<dbReference type="InterPro" id="IPR013563">
    <property type="entry name" value="Oligopep_ABC_C"/>
</dbReference>
<comment type="caution">
    <text evidence="9">The sequence shown here is derived from an EMBL/GenBank/DDBJ whole genome shotgun (WGS) entry which is preliminary data.</text>
</comment>
<dbReference type="GO" id="GO:0055085">
    <property type="term" value="P:transmembrane transport"/>
    <property type="evidence" value="ECO:0007669"/>
    <property type="project" value="UniProtKB-ARBA"/>
</dbReference>
<evidence type="ECO:0000256" key="6">
    <source>
        <dbReference type="ARBA" id="ARBA00022840"/>
    </source>
</evidence>
<evidence type="ECO:0000313" key="10">
    <source>
        <dbReference type="Proteomes" id="UP000316781"/>
    </source>
</evidence>
<dbReference type="Proteomes" id="UP000316781">
    <property type="component" value="Unassembled WGS sequence"/>
</dbReference>
<evidence type="ECO:0000256" key="1">
    <source>
        <dbReference type="ARBA" id="ARBA00004417"/>
    </source>
</evidence>
<comment type="similarity">
    <text evidence="2">Belongs to the ABC transporter superfamily.</text>
</comment>
<dbReference type="NCBIfam" id="NF007739">
    <property type="entry name" value="PRK10419.1"/>
    <property type="match status" value="2"/>
</dbReference>
<accession>A0A549SNI4</accession>
<dbReference type="GO" id="GO:0005886">
    <property type="term" value="C:plasma membrane"/>
    <property type="evidence" value="ECO:0007669"/>
    <property type="project" value="UniProtKB-SubCell"/>
</dbReference>
<dbReference type="FunFam" id="3.40.50.300:FF:000016">
    <property type="entry name" value="Oligopeptide ABC transporter ATP-binding component"/>
    <property type="match status" value="2"/>
</dbReference>
<dbReference type="GO" id="GO:0016887">
    <property type="term" value="F:ATP hydrolysis activity"/>
    <property type="evidence" value="ECO:0007669"/>
    <property type="project" value="InterPro"/>
</dbReference>
<dbReference type="InterPro" id="IPR003439">
    <property type="entry name" value="ABC_transporter-like_ATP-bd"/>
</dbReference>
<reference evidence="9 10" key="1">
    <citation type="submission" date="2019-07" db="EMBL/GenBank/DDBJ databases">
        <title>Ln-dependent methylotrophs.</title>
        <authorList>
            <person name="Tani A."/>
        </authorList>
    </citation>
    <scope>NUCLEOTIDE SEQUENCE [LARGE SCALE GENOMIC DNA]</scope>
    <source>
        <strain evidence="9 10">SM89A</strain>
    </source>
</reference>
<feature type="domain" description="ABC transporter" evidence="8">
    <location>
        <begin position="4"/>
        <end position="255"/>
    </location>
</feature>
<evidence type="ECO:0000256" key="2">
    <source>
        <dbReference type="ARBA" id="ARBA00005417"/>
    </source>
</evidence>
<dbReference type="InterPro" id="IPR050388">
    <property type="entry name" value="ABC_Ni/Peptide_Import"/>
</dbReference>
<evidence type="ECO:0000256" key="3">
    <source>
        <dbReference type="ARBA" id="ARBA00022448"/>
    </source>
</evidence>
<keyword evidence="5" id="KW-0547">Nucleotide-binding</keyword>
<gene>
    <name evidence="9" type="ORF">FM996_14525</name>
</gene>
<evidence type="ECO:0000313" key="9">
    <source>
        <dbReference type="EMBL" id="TRL31193.1"/>
    </source>
</evidence>
<protein>
    <submittedName>
        <fullName evidence="9">ABC transporter ATP-binding protein</fullName>
    </submittedName>
</protein>
<dbReference type="PANTHER" id="PTHR43297:SF2">
    <property type="entry name" value="DIPEPTIDE TRANSPORT ATP-BINDING PROTEIN DPPD"/>
    <property type="match status" value="1"/>
</dbReference>
<sequence length="665" mass="70910">MTRLEIAGLSVALQGRGARLEALDAIDLTIGAGETVCLVGESGSGKTVTALSVLRLIDYAGGAITSGEIRFDGRDLALRTQEEMSALRGRRIGVVLQDPMTAFDPLFTIGSQITEAIRRHRRVGAAEARRDAIALLRRTRIADPDLRIDQFPHQLSGGMRQRASIAMALACGPDLLIADEPTTALDVTIQAQILRLLREMQSETGMSVLLITHDLGVAAEIADRIVVMYAGRIVEDAPAVELFARPGHPYSRGLLRSIIGEAAPSRAPLPAIPGGIPGLAALPTGCRFHPRCPMSSWRCSVETPPLVETGAARVACWHPHEESPRLAASVAEPAPRKAALPASAAPLIEAVALGRHYPIGSARPGARRASLRAVEDVSLAIARGETFGLVGESGSGKSTLGRLLLRLERPNAGRVAFDGVDLARLGGRSLRQMRRDMQMIFQNPHGSVDPRWTVGEIIAEPLATHERGSEAERRDKVAALLAEVGLDPSLASSHPHRLSGGQCQRVAIARAIALRPRFIVADEAVSALDVSVRAQIVNLLQELKERLGLTMLFIGHGLDVVHHLSDRIGVMYLGRLVESGPADALFRHPAHPYTKALLAAIPKLDPRLRGGLAPIEGELPSSVSPPSGCAFHARCPAATARCREETPALVPMGEDSRSVACHVAA</sequence>
<dbReference type="Pfam" id="PF00005">
    <property type="entry name" value="ABC_tran"/>
    <property type="match status" value="2"/>
</dbReference>
<evidence type="ECO:0000256" key="4">
    <source>
        <dbReference type="ARBA" id="ARBA00022475"/>
    </source>
</evidence>
<dbReference type="GO" id="GO:0015833">
    <property type="term" value="P:peptide transport"/>
    <property type="evidence" value="ECO:0007669"/>
    <property type="project" value="InterPro"/>
</dbReference>
<name>A0A549SNI4_METSR</name>
<proteinExistence type="inferred from homology"/>
<dbReference type="SMART" id="SM00382">
    <property type="entry name" value="AAA"/>
    <property type="match status" value="2"/>
</dbReference>
<dbReference type="GO" id="GO:0005524">
    <property type="term" value="F:ATP binding"/>
    <property type="evidence" value="ECO:0007669"/>
    <property type="project" value="UniProtKB-KW"/>
</dbReference>
<dbReference type="NCBIfam" id="NF008453">
    <property type="entry name" value="PRK11308.1"/>
    <property type="match status" value="2"/>
</dbReference>